<dbReference type="PROSITE" id="PS01081">
    <property type="entry name" value="HTH_TETR_1"/>
    <property type="match status" value="1"/>
</dbReference>
<evidence type="ECO:0000259" key="3">
    <source>
        <dbReference type="PROSITE" id="PS50977"/>
    </source>
</evidence>
<evidence type="ECO:0000256" key="1">
    <source>
        <dbReference type="ARBA" id="ARBA00023125"/>
    </source>
</evidence>
<evidence type="ECO:0000313" key="4">
    <source>
        <dbReference type="EMBL" id="WOJ96343.1"/>
    </source>
</evidence>
<dbReference type="RefSeq" id="WP_407327023.1">
    <property type="nucleotide sequence ID" value="NZ_CP136865.1"/>
</dbReference>
<reference evidence="4 5" key="1">
    <citation type="submission" date="2023-10" db="EMBL/GenBank/DDBJ databases">
        <title>Two novel species belonging to the OM43/NOR5 clade.</title>
        <authorList>
            <person name="Park M."/>
        </authorList>
    </citation>
    <scope>NUCLEOTIDE SEQUENCE [LARGE SCALE GENOMIC DNA]</scope>
    <source>
        <strain evidence="4 5">IMCC45268</strain>
    </source>
</reference>
<dbReference type="InterPro" id="IPR001647">
    <property type="entry name" value="HTH_TetR"/>
</dbReference>
<dbReference type="Pfam" id="PF00440">
    <property type="entry name" value="TetR_N"/>
    <property type="match status" value="1"/>
</dbReference>
<feature type="domain" description="HTH tetR-type" evidence="3">
    <location>
        <begin position="18"/>
        <end position="77"/>
    </location>
</feature>
<evidence type="ECO:0000313" key="5">
    <source>
        <dbReference type="Proteomes" id="UP001626549"/>
    </source>
</evidence>
<keyword evidence="1 2" id="KW-0238">DNA-binding</keyword>
<organism evidence="4 5">
    <name type="scientific">Congregibacter brevis</name>
    <dbReference type="NCBI Taxonomy" id="3081201"/>
    <lineage>
        <taxon>Bacteria</taxon>
        <taxon>Pseudomonadati</taxon>
        <taxon>Pseudomonadota</taxon>
        <taxon>Gammaproteobacteria</taxon>
        <taxon>Cellvibrionales</taxon>
        <taxon>Halieaceae</taxon>
        <taxon>Congregibacter</taxon>
    </lineage>
</organism>
<gene>
    <name evidence="4" type="ORF">R0137_13950</name>
</gene>
<evidence type="ECO:0000256" key="2">
    <source>
        <dbReference type="PROSITE-ProRule" id="PRU00335"/>
    </source>
</evidence>
<dbReference type="SUPFAM" id="SSF46689">
    <property type="entry name" value="Homeodomain-like"/>
    <property type="match status" value="1"/>
</dbReference>
<proteinExistence type="predicted"/>
<dbReference type="InterPro" id="IPR009057">
    <property type="entry name" value="Homeodomain-like_sf"/>
</dbReference>
<dbReference type="EMBL" id="CP136865">
    <property type="protein sequence ID" value="WOJ96343.1"/>
    <property type="molecule type" value="Genomic_DNA"/>
</dbReference>
<accession>A0ABZ0I9Z3</accession>
<sequence length="200" mass="22884">MSKNQLAEVVDGRRLRSERSRLAIVEAALALQEEGVLVPTAQQISDRAGVGIRSFFRHFEDMESLFEVADNHIRDSYEAHFLGGDRSGTLAQRVDRAVERYADGYEGVSNIMLGTQAQLWRYEVLRKNYARNQRGLRKDLNDRLPELKSLPRETREAIDAIASFEMWHRLRRHQKLSKKSSSNVVKSLLKNLIEGTDADS</sequence>
<keyword evidence="5" id="KW-1185">Reference proteome</keyword>
<dbReference type="Gene3D" id="1.10.357.10">
    <property type="entry name" value="Tetracycline Repressor, domain 2"/>
    <property type="match status" value="1"/>
</dbReference>
<name>A0ABZ0I9Z3_9GAMM</name>
<dbReference type="PROSITE" id="PS50977">
    <property type="entry name" value="HTH_TETR_2"/>
    <property type="match status" value="1"/>
</dbReference>
<protein>
    <submittedName>
        <fullName evidence="4">Helix-turn-helix domain-containing protein</fullName>
    </submittedName>
</protein>
<dbReference type="InterPro" id="IPR023772">
    <property type="entry name" value="DNA-bd_HTH_TetR-type_CS"/>
</dbReference>
<dbReference type="Proteomes" id="UP001626549">
    <property type="component" value="Chromosome"/>
</dbReference>
<feature type="DNA-binding region" description="H-T-H motif" evidence="2">
    <location>
        <begin position="40"/>
        <end position="59"/>
    </location>
</feature>